<dbReference type="PANTHER" id="PTHR35337:SF1">
    <property type="entry name" value="SLR1478 PROTEIN"/>
    <property type="match status" value="1"/>
</dbReference>
<accession>A0A916X9M3</accession>
<dbReference type="PANTHER" id="PTHR35337">
    <property type="entry name" value="SLR1478 PROTEIN"/>
    <property type="match status" value="1"/>
</dbReference>
<feature type="transmembrane region" description="Helical" evidence="1">
    <location>
        <begin position="259"/>
        <end position="276"/>
    </location>
</feature>
<gene>
    <name evidence="2" type="ORF">GCM10011410_07310</name>
</gene>
<keyword evidence="1" id="KW-0472">Membrane</keyword>
<dbReference type="Proteomes" id="UP000641514">
    <property type="component" value="Unassembled WGS sequence"/>
</dbReference>
<feature type="transmembrane region" description="Helical" evidence="1">
    <location>
        <begin position="210"/>
        <end position="238"/>
    </location>
</feature>
<reference evidence="2" key="1">
    <citation type="journal article" date="2014" name="Int. J. Syst. Evol. Microbiol.">
        <title>Complete genome sequence of Corynebacterium casei LMG S-19264T (=DSM 44701T), isolated from a smear-ripened cheese.</title>
        <authorList>
            <consortium name="US DOE Joint Genome Institute (JGI-PGF)"/>
            <person name="Walter F."/>
            <person name="Albersmeier A."/>
            <person name="Kalinowski J."/>
            <person name="Ruckert C."/>
        </authorList>
    </citation>
    <scope>NUCLEOTIDE SEQUENCE</scope>
    <source>
        <strain evidence="2">CGMCC 1.15478</strain>
    </source>
</reference>
<evidence type="ECO:0000256" key="1">
    <source>
        <dbReference type="SAM" id="Phobius"/>
    </source>
</evidence>
<keyword evidence="3" id="KW-1185">Reference proteome</keyword>
<comment type="caution">
    <text evidence="2">The sequence shown here is derived from an EMBL/GenBank/DDBJ whole genome shotgun (WGS) entry which is preliminary data.</text>
</comment>
<organism evidence="2 3">
    <name type="scientific">Hoyosella rhizosphaerae</name>
    <dbReference type="NCBI Taxonomy" id="1755582"/>
    <lineage>
        <taxon>Bacteria</taxon>
        <taxon>Bacillati</taxon>
        <taxon>Actinomycetota</taxon>
        <taxon>Actinomycetes</taxon>
        <taxon>Mycobacteriales</taxon>
        <taxon>Hoyosellaceae</taxon>
        <taxon>Hoyosella</taxon>
    </lineage>
</organism>
<dbReference type="EMBL" id="BMJH01000001">
    <property type="protein sequence ID" value="GGC57348.1"/>
    <property type="molecule type" value="Genomic_DNA"/>
</dbReference>
<feature type="transmembrane region" description="Helical" evidence="1">
    <location>
        <begin position="102"/>
        <end position="122"/>
    </location>
</feature>
<sequence>MDIDLFVAQHERDWQRLRQLTRRAGKLSGAEADELVELYQRTATHLSVVRSSAPDPTVVDRLTMLVAQARAATAGTSAPGWRVVTDFFVETFPAAVYRSRNWWIPVSVLFLLFSGIVAAWVAQNPTVQSALATPEAIEELTRPGGDFETYYSSEPAASFAAQVWTNNAYIAAASLVVGVLILPVVYILIINALNVGVSAGLMADAGRLDIFFGLITPHGLLELTAVFIAAGAGMRLGWSLIDPGPRSRTKALEQEGRTVAGMALGLALVLFISGIIEGFVTPSGFGTAVRVGIGVAAEVAFLAYVFVLGRRAVALGNLGDIDAALAGDAAPTAA</sequence>
<dbReference type="Pfam" id="PF01944">
    <property type="entry name" value="SpoIIM"/>
    <property type="match status" value="1"/>
</dbReference>
<name>A0A916X9M3_9ACTN</name>
<dbReference type="AlphaFoldDB" id="A0A916X9M3"/>
<keyword evidence="1" id="KW-0812">Transmembrane</keyword>
<evidence type="ECO:0000313" key="3">
    <source>
        <dbReference type="Proteomes" id="UP000641514"/>
    </source>
</evidence>
<evidence type="ECO:0000313" key="2">
    <source>
        <dbReference type="EMBL" id="GGC57348.1"/>
    </source>
</evidence>
<feature type="transmembrane region" description="Helical" evidence="1">
    <location>
        <begin position="168"/>
        <end position="190"/>
    </location>
</feature>
<proteinExistence type="predicted"/>
<keyword evidence="1" id="KW-1133">Transmembrane helix</keyword>
<dbReference type="InterPro" id="IPR002798">
    <property type="entry name" value="SpoIIM-like"/>
</dbReference>
<reference evidence="2" key="2">
    <citation type="submission" date="2020-09" db="EMBL/GenBank/DDBJ databases">
        <authorList>
            <person name="Sun Q."/>
            <person name="Zhou Y."/>
        </authorList>
    </citation>
    <scope>NUCLEOTIDE SEQUENCE</scope>
    <source>
        <strain evidence="2">CGMCC 1.15478</strain>
    </source>
</reference>
<feature type="transmembrane region" description="Helical" evidence="1">
    <location>
        <begin position="288"/>
        <end position="308"/>
    </location>
</feature>
<protein>
    <submittedName>
        <fullName evidence="2">Membrane protein</fullName>
    </submittedName>
</protein>
<dbReference type="RefSeq" id="WP_188670740.1">
    <property type="nucleotide sequence ID" value="NZ_BMJH01000001.1"/>
</dbReference>